<protein>
    <recommendedName>
        <fullName evidence="2">SERTA domain-containing protein</fullName>
    </recommendedName>
</protein>
<dbReference type="Proteomes" id="UP001374579">
    <property type="component" value="Unassembled WGS sequence"/>
</dbReference>
<name>A0AAN9GD03_9CAEN</name>
<dbReference type="GO" id="GO:0005634">
    <property type="term" value="C:nucleus"/>
    <property type="evidence" value="ECO:0007669"/>
    <property type="project" value="InterPro"/>
</dbReference>
<accession>A0AAN9GD03</accession>
<evidence type="ECO:0000259" key="2">
    <source>
        <dbReference type="PROSITE" id="PS51053"/>
    </source>
</evidence>
<feature type="region of interest" description="Disordered" evidence="1">
    <location>
        <begin position="83"/>
        <end position="135"/>
    </location>
</feature>
<feature type="region of interest" description="Disordered" evidence="1">
    <location>
        <begin position="445"/>
        <end position="472"/>
    </location>
</feature>
<comment type="caution">
    <text evidence="3">The sequence shown here is derived from an EMBL/GenBank/DDBJ whole genome shotgun (WGS) entry which is preliminary data.</text>
</comment>
<feature type="region of interest" description="Disordered" evidence="1">
    <location>
        <begin position="648"/>
        <end position="694"/>
    </location>
</feature>
<feature type="compositionally biased region" description="Acidic residues" evidence="1">
    <location>
        <begin position="655"/>
        <end position="670"/>
    </location>
</feature>
<dbReference type="Pfam" id="PF06031">
    <property type="entry name" value="SERTA"/>
    <property type="match status" value="1"/>
</dbReference>
<dbReference type="InterPro" id="IPR029708">
    <property type="entry name" value="SERTAD4"/>
</dbReference>
<dbReference type="EMBL" id="JBAMIC010000008">
    <property type="protein sequence ID" value="KAK7103787.1"/>
    <property type="molecule type" value="Genomic_DNA"/>
</dbReference>
<reference evidence="3 4" key="1">
    <citation type="submission" date="2024-02" db="EMBL/GenBank/DDBJ databases">
        <title>Chromosome-scale genome assembly of the rough periwinkle Littorina saxatilis.</title>
        <authorList>
            <person name="De Jode A."/>
            <person name="Faria R."/>
            <person name="Formenti G."/>
            <person name="Sims Y."/>
            <person name="Smith T.P."/>
            <person name="Tracey A."/>
            <person name="Wood J.M.D."/>
            <person name="Zagrodzka Z.B."/>
            <person name="Johannesson K."/>
            <person name="Butlin R.K."/>
            <person name="Leder E.H."/>
        </authorList>
    </citation>
    <scope>NUCLEOTIDE SEQUENCE [LARGE SCALE GENOMIC DNA]</scope>
    <source>
        <strain evidence="3">Snail1</strain>
        <tissue evidence="3">Muscle</tissue>
    </source>
</reference>
<feature type="compositionally biased region" description="Low complexity" evidence="1">
    <location>
        <begin position="820"/>
        <end position="843"/>
    </location>
</feature>
<gene>
    <name evidence="3" type="ORF">V1264_018619</name>
</gene>
<evidence type="ECO:0000256" key="1">
    <source>
        <dbReference type="SAM" id="MobiDB-lite"/>
    </source>
</evidence>
<feature type="region of interest" description="Disordered" evidence="1">
    <location>
        <begin position="800"/>
        <end position="870"/>
    </location>
</feature>
<proteinExistence type="predicted"/>
<feature type="compositionally biased region" description="Basic and acidic residues" evidence="1">
    <location>
        <begin position="445"/>
        <end position="462"/>
    </location>
</feature>
<feature type="domain" description="SERTA" evidence="2">
    <location>
        <begin position="692"/>
        <end position="738"/>
    </location>
</feature>
<dbReference type="PANTHER" id="PTHR14272">
    <property type="entry name" value="SERTA DOMAIN-CONTAINING PROTEIN 4"/>
    <property type="match status" value="1"/>
</dbReference>
<dbReference type="InterPro" id="IPR009263">
    <property type="entry name" value="SERTA_dom"/>
</dbReference>
<dbReference type="AlphaFoldDB" id="A0AAN9GD03"/>
<feature type="compositionally biased region" description="Pro residues" evidence="1">
    <location>
        <begin position="804"/>
        <end position="814"/>
    </location>
</feature>
<feature type="region of interest" description="Disordered" evidence="1">
    <location>
        <begin position="905"/>
        <end position="930"/>
    </location>
</feature>
<organism evidence="3 4">
    <name type="scientific">Littorina saxatilis</name>
    <dbReference type="NCBI Taxonomy" id="31220"/>
    <lineage>
        <taxon>Eukaryota</taxon>
        <taxon>Metazoa</taxon>
        <taxon>Spiralia</taxon>
        <taxon>Lophotrochozoa</taxon>
        <taxon>Mollusca</taxon>
        <taxon>Gastropoda</taxon>
        <taxon>Caenogastropoda</taxon>
        <taxon>Littorinimorpha</taxon>
        <taxon>Littorinoidea</taxon>
        <taxon>Littorinidae</taxon>
        <taxon>Littorina</taxon>
    </lineage>
</organism>
<evidence type="ECO:0000313" key="3">
    <source>
        <dbReference type="EMBL" id="KAK7103787.1"/>
    </source>
</evidence>
<dbReference type="PANTHER" id="PTHR14272:SF4">
    <property type="entry name" value="SERTA DOMAIN-CONTAINING PROTEIN 4"/>
    <property type="match status" value="1"/>
</dbReference>
<feature type="compositionally biased region" description="Basic and acidic residues" evidence="1">
    <location>
        <begin position="85"/>
        <end position="94"/>
    </location>
</feature>
<sequence>MLSWQASLSSNGRQGVGTATAVCFRGCVQSFSSSSSPSFTPPSIITESCYDFSLSAQCRRQCRRDRTSPIPYPVSFSSLPPMVVNDDKITDRSDCLGGGRRLHQNELVPSRESSQPAYSASRVSSPDPRRQRRQDSSSSLCLFLPSVGVVSSHHNSELLTLSPHQQQQLVFGCQSPDFPCPSRCQQQQQEPSPVSCLNELVPMVALDCELPLSGRLSPPSDHSALPSHFLPAVSSSTAAHRSDISGLTAASVVDSVHCPVTGTSVTMSSSFSRAAVSSSSHGVSSSIYRSAAVSSSPFQQEEAAPLGHTNNSLADLSDSPAAGQILPLVTTASPCLPAVSSSSSACCEGSEAFECSVTMSATFSQAISSSNVDVDSHHHLLEPTSLPLPRLTPLARSSRKRRFSHCREDADNAVSASGLEVHNGLKDKEEVIADDIVTYGRCGEECGGQHEESPSKRLRLQEETEASSSHAVETNDVECVGLDSVVETDGVHSSENAVIEEEDGQMDFSVQTSVEEEGQMNYGVQTSVDVTAMDSDITVTPGGEHTPAVAVEATESFVVGQSTHGLLEEEADSVVEVDVVGVDNTADSHSADYDHHNHHNYHHQPNPDIPEAEHESHKVNIMMMHREDVSACMDTTEHCCGGGVGGGGGGVSENSSEDGENDADNDDDDSAFFYPSPRPHRISPFLNTPKQRKEERRKILKLSIHKMRAVEDPEHFLRRSVLINNTMKRLQRELREEKLRNSPRRGCYGLYRRASALHYDVLNNSYLLHDEPFTVGESDRITDDMTDALVTRLEATTTTSPFVVPTPSPAPCPVDEPDTSSADFPSVSSSSEEVSTSSMTSCSLGEPASELSADLTSSSLSEPPCTPMSESLALQSDHHYSQHNHHHHHHHESQVPDLMPSLATESEALSSTSLSDLSSPVSSLSSSSSQHSSSQAGVLCEGVFGVQSVVREAQSSSTSCSSESQREKQLYADIDTVFNLIHALGDS</sequence>
<keyword evidence="4" id="KW-1185">Reference proteome</keyword>
<dbReference type="PROSITE" id="PS51053">
    <property type="entry name" value="SERTA"/>
    <property type="match status" value="1"/>
</dbReference>
<evidence type="ECO:0000313" key="4">
    <source>
        <dbReference type="Proteomes" id="UP001374579"/>
    </source>
</evidence>